<evidence type="ECO:0000313" key="2">
    <source>
        <dbReference type="Proteomes" id="UP000479000"/>
    </source>
</evidence>
<gene>
    <name evidence="1" type="ORF">NTEN_LOCUS11464</name>
</gene>
<dbReference type="AlphaFoldDB" id="A0A6H5GPP1"/>
<feature type="non-terminal residue" evidence="1">
    <location>
        <position position="97"/>
    </location>
</feature>
<accession>A0A6H5GPP1</accession>
<protein>
    <submittedName>
        <fullName evidence="1">Uncharacterized protein</fullName>
    </submittedName>
</protein>
<name>A0A6H5GPP1_9HEMI</name>
<reference evidence="1 2" key="1">
    <citation type="submission" date="2020-02" db="EMBL/GenBank/DDBJ databases">
        <authorList>
            <person name="Ferguson B K."/>
        </authorList>
    </citation>
    <scope>NUCLEOTIDE SEQUENCE [LARGE SCALE GENOMIC DNA]</scope>
</reference>
<evidence type="ECO:0000313" key="1">
    <source>
        <dbReference type="EMBL" id="CAB0005987.1"/>
    </source>
</evidence>
<organism evidence="1 2">
    <name type="scientific">Nesidiocoris tenuis</name>
    <dbReference type="NCBI Taxonomy" id="355587"/>
    <lineage>
        <taxon>Eukaryota</taxon>
        <taxon>Metazoa</taxon>
        <taxon>Ecdysozoa</taxon>
        <taxon>Arthropoda</taxon>
        <taxon>Hexapoda</taxon>
        <taxon>Insecta</taxon>
        <taxon>Pterygota</taxon>
        <taxon>Neoptera</taxon>
        <taxon>Paraneoptera</taxon>
        <taxon>Hemiptera</taxon>
        <taxon>Heteroptera</taxon>
        <taxon>Panheteroptera</taxon>
        <taxon>Cimicomorpha</taxon>
        <taxon>Miridae</taxon>
        <taxon>Dicyphina</taxon>
        <taxon>Nesidiocoris</taxon>
    </lineage>
</organism>
<sequence>MRPELRAEAYRRRNHSSRHNSFPWYELNPSDRKYFISMICSSREELKIDFYGMLALNYETLTVNIARRCDRIYQKSAVQLPSFYRRRISAKDGPDTE</sequence>
<dbReference type="EMBL" id="CADCXU010017062">
    <property type="protein sequence ID" value="CAB0005987.1"/>
    <property type="molecule type" value="Genomic_DNA"/>
</dbReference>
<proteinExistence type="predicted"/>
<keyword evidence="2" id="KW-1185">Reference proteome</keyword>
<dbReference type="Proteomes" id="UP000479000">
    <property type="component" value="Unassembled WGS sequence"/>
</dbReference>